<comment type="similarity">
    <text evidence="1">Belongs to the beta-lactamase family.</text>
</comment>
<dbReference type="SUPFAM" id="SSF56601">
    <property type="entry name" value="beta-lactamase/transpeptidase-like"/>
    <property type="match status" value="1"/>
</dbReference>
<dbReference type="InterPro" id="IPR012338">
    <property type="entry name" value="Beta-lactam/transpept-like"/>
</dbReference>
<feature type="region of interest" description="Disordered" evidence="2">
    <location>
        <begin position="152"/>
        <end position="172"/>
    </location>
</feature>
<evidence type="ECO:0000313" key="6">
    <source>
        <dbReference type="Proteomes" id="UP001159427"/>
    </source>
</evidence>
<dbReference type="InterPro" id="IPR001466">
    <property type="entry name" value="Beta-lactam-related"/>
</dbReference>
<dbReference type="Gene3D" id="3.40.710.10">
    <property type="entry name" value="DD-peptidase/beta-lactamase superfamily"/>
    <property type="match status" value="1"/>
</dbReference>
<sequence length="666" mass="74350">MALQGIFFSSPQLQKQYNAATSKQDQYKANGIMNNAFSDYPAERPHTSSFIGSNSSVFDPHLDQDVYNANRPPKASYLYKEKPVEPPYVYRNEAPRRPTTISTSASTVGFLPPKKKQRSIRGKTCVLLLLLLCFIILSIVMIVLYARKNEQGNAGKTNGNSQPVTGVPPTKQKLDCRPLPKPVAFNPLPANVLKELSSLVSLINAEVVNEGPKAVSVNIVYMDKVIWQREFGVMNNSETIKRKPTSKTIFPIASVSKVLTTLMLYNLYSQGSVRSLDDPVTNYQFDFSVKNPFNNAPITLRQLASHRSGLPREAPCFPDTKDNLCPYTQDQMIQRLKNTTLLNEPGKEPQYSNLGFALLGRVLGTRFGRIGGGFEEWMRDNLLVTLGMTDTTFNLDASLKQRIPVGYLSKKGEFHRVLEWGWLNPGGGAFSTVADLAKLEIALFREGSSNRYLPRGYTDSFFAPGYILPDGKGDVVGTPWEMKILDDMVIRQKSGYIYGYDSIVSILPEMKVAMNILCTNCGELANEVRSTFTTKILPAFKEALTNVQMQKIVNPPDTKPFLGVFLVEGIPIINHMEAKIKDGHIHLLLNGLLDYFILNYTQPETFKIIIPANLPCDTTFTLGVNQDLVVYDSPSKVDGLSDRFTMYGAHPSGRTYFYRNRTSSST</sequence>
<feature type="transmembrane region" description="Helical" evidence="3">
    <location>
        <begin position="124"/>
        <end position="146"/>
    </location>
</feature>
<feature type="compositionally biased region" description="Polar residues" evidence="2">
    <location>
        <begin position="152"/>
        <end position="164"/>
    </location>
</feature>
<comment type="caution">
    <text evidence="5">The sequence shown here is derived from an EMBL/GenBank/DDBJ whole genome shotgun (WGS) entry which is preliminary data.</text>
</comment>
<keyword evidence="6" id="KW-1185">Reference proteome</keyword>
<evidence type="ECO:0000313" key="5">
    <source>
        <dbReference type="EMBL" id="CAH3182231.1"/>
    </source>
</evidence>
<evidence type="ECO:0000259" key="4">
    <source>
        <dbReference type="Pfam" id="PF00144"/>
    </source>
</evidence>
<evidence type="ECO:0000256" key="3">
    <source>
        <dbReference type="SAM" id="Phobius"/>
    </source>
</evidence>
<evidence type="ECO:0000256" key="2">
    <source>
        <dbReference type="SAM" id="MobiDB-lite"/>
    </source>
</evidence>
<keyword evidence="3" id="KW-0472">Membrane</keyword>
<dbReference type="InterPro" id="IPR051478">
    <property type="entry name" value="Beta-lactamase-like_AB/R"/>
</dbReference>
<dbReference type="Pfam" id="PF00144">
    <property type="entry name" value="Beta-lactamase"/>
    <property type="match status" value="1"/>
</dbReference>
<dbReference type="PANTHER" id="PTHR22935:SF95">
    <property type="entry name" value="BETA-LACTAMASE-LIKE 1-RELATED"/>
    <property type="match status" value="1"/>
</dbReference>
<proteinExistence type="inferred from homology"/>
<evidence type="ECO:0000256" key="1">
    <source>
        <dbReference type="ARBA" id="ARBA00038473"/>
    </source>
</evidence>
<dbReference type="Proteomes" id="UP001159427">
    <property type="component" value="Unassembled WGS sequence"/>
</dbReference>
<dbReference type="EMBL" id="CALNXI010002052">
    <property type="protein sequence ID" value="CAH3182231.1"/>
    <property type="molecule type" value="Genomic_DNA"/>
</dbReference>
<organism evidence="5 6">
    <name type="scientific">Porites evermanni</name>
    <dbReference type="NCBI Taxonomy" id="104178"/>
    <lineage>
        <taxon>Eukaryota</taxon>
        <taxon>Metazoa</taxon>
        <taxon>Cnidaria</taxon>
        <taxon>Anthozoa</taxon>
        <taxon>Hexacorallia</taxon>
        <taxon>Scleractinia</taxon>
        <taxon>Fungiina</taxon>
        <taxon>Poritidae</taxon>
        <taxon>Porites</taxon>
    </lineage>
</organism>
<dbReference type="PANTHER" id="PTHR22935">
    <property type="entry name" value="PENICILLIN-BINDING PROTEIN"/>
    <property type="match status" value="1"/>
</dbReference>
<gene>
    <name evidence="5" type="ORF">PEVE_00014085</name>
</gene>
<protein>
    <recommendedName>
        <fullName evidence="4">Beta-lactamase-related domain-containing protein</fullName>
    </recommendedName>
</protein>
<name>A0ABN8RWK7_9CNID</name>
<keyword evidence="3" id="KW-1133">Transmembrane helix</keyword>
<keyword evidence="3" id="KW-0812">Transmembrane</keyword>
<reference evidence="5 6" key="1">
    <citation type="submission" date="2022-05" db="EMBL/GenBank/DDBJ databases">
        <authorList>
            <consortium name="Genoscope - CEA"/>
            <person name="William W."/>
        </authorList>
    </citation>
    <scope>NUCLEOTIDE SEQUENCE [LARGE SCALE GENOMIC DNA]</scope>
</reference>
<feature type="domain" description="Beta-lactamase-related" evidence="4">
    <location>
        <begin position="215"/>
        <end position="519"/>
    </location>
</feature>
<accession>A0ABN8RWK7</accession>